<evidence type="ECO:0000313" key="4">
    <source>
        <dbReference type="EMBL" id="AWG26770.1"/>
    </source>
</evidence>
<proteinExistence type="inferred from homology"/>
<evidence type="ECO:0000256" key="1">
    <source>
        <dbReference type="ARBA" id="ARBA00009986"/>
    </source>
</evidence>
<name>A0A2S1LSN0_9FLAO</name>
<dbReference type="GO" id="GO:0016620">
    <property type="term" value="F:oxidoreductase activity, acting on the aldehyde or oxo group of donors, NAD or NADP as acceptor"/>
    <property type="evidence" value="ECO:0007669"/>
    <property type="project" value="InterPro"/>
</dbReference>
<dbReference type="Proteomes" id="UP000244677">
    <property type="component" value="Chromosome"/>
</dbReference>
<protein>
    <submittedName>
        <fullName evidence="4">NADP-dependent glyceraldehyde-3-phosphate dehydrogenase</fullName>
    </submittedName>
</protein>
<dbReference type="InterPro" id="IPR016161">
    <property type="entry name" value="Ald_DH/histidinol_DH"/>
</dbReference>
<accession>A0A2S1LSN0</accession>
<dbReference type="AlphaFoldDB" id="A0A2S1LSN0"/>
<dbReference type="KEGG" id="fki:FK004_16805"/>
<dbReference type="InterPro" id="IPR015590">
    <property type="entry name" value="Aldehyde_DH_dom"/>
</dbReference>
<dbReference type="PROSITE" id="PS00070">
    <property type="entry name" value="ALDEHYDE_DEHYDR_CYS"/>
    <property type="match status" value="1"/>
</dbReference>
<reference evidence="4 5" key="1">
    <citation type="submission" date="2017-04" db="EMBL/GenBank/DDBJ databases">
        <title>Complete genome sequence of Flavobacterium kingsejong AJ004.</title>
        <authorList>
            <person name="Lee P.C."/>
        </authorList>
    </citation>
    <scope>NUCLEOTIDE SEQUENCE [LARGE SCALE GENOMIC DNA]</scope>
    <source>
        <strain evidence="4 5">AJ004</strain>
    </source>
</reference>
<dbReference type="PANTHER" id="PTHR43353">
    <property type="entry name" value="SUCCINATE-SEMIALDEHYDE DEHYDROGENASE, MITOCHONDRIAL"/>
    <property type="match status" value="1"/>
</dbReference>
<evidence type="ECO:0000313" key="5">
    <source>
        <dbReference type="Proteomes" id="UP000244677"/>
    </source>
</evidence>
<dbReference type="EMBL" id="CP020919">
    <property type="protein sequence ID" value="AWG26770.1"/>
    <property type="molecule type" value="Genomic_DNA"/>
</dbReference>
<dbReference type="SUPFAM" id="SSF53720">
    <property type="entry name" value="ALDH-like"/>
    <property type="match status" value="1"/>
</dbReference>
<keyword evidence="2" id="KW-0560">Oxidoreductase</keyword>
<evidence type="ECO:0000256" key="2">
    <source>
        <dbReference type="ARBA" id="ARBA00023002"/>
    </source>
</evidence>
<evidence type="ECO:0000259" key="3">
    <source>
        <dbReference type="Pfam" id="PF00171"/>
    </source>
</evidence>
<dbReference type="Gene3D" id="3.40.309.10">
    <property type="entry name" value="Aldehyde Dehydrogenase, Chain A, domain 2"/>
    <property type="match status" value="1"/>
</dbReference>
<dbReference type="OrthoDB" id="9762913at2"/>
<dbReference type="PANTHER" id="PTHR43353:SF5">
    <property type="entry name" value="SUCCINATE-SEMIALDEHYDE DEHYDROGENASE, MITOCHONDRIAL"/>
    <property type="match status" value="1"/>
</dbReference>
<dbReference type="InterPro" id="IPR016160">
    <property type="entry name" value="Ald_DH_CS_CYS"/>
</dbReference>
<dbReference type="InterPro" id="IPR050740">
    <property type="entry name" value="Aldehyde_DH_Superfamily"/>
</dbReference>
<dbReference type="CDD" id="cd07082">
    <property type="entry name" value="ALDH_F11_NP-GAPDH"/>
    <property type="match status" value="1"/>
</dbReference>
<gene>
    <name evidence="4" type="ORF">FK004_16805</name>
</gene>
<feature type="domain" description="Aldehyde dehydrogenase" evidence="3">
    <location>
        <begin position="65"/>
        <end position="507"/>
    </location>
</feature>
<dbReference type="InterPro" id="IPR016163">
    <property type="entry name" value="Ald_DH_C"/>
</dbReference>
<dbReference type="Pfam" id="PF00171">
    <property type="entry name" value="Aldedh"/>
    <property type="match status" value="1"/>
</dbReference>
<dbReference type="InterPro" id="IPR016162">
    <property type="entry name" value="Ald_DH_N"/>
</dbReference>
<dbReference type="Gene3D" id="3.40.605.10">
    <property type="entry name" value="Aldehyde Dehydrogenase, Chain A, domain 1"/>
    <property type="match status" value="1"/>
</dbReference>
<sequence>MDTKSFNEALENLFVTENAIPAEFQIDEIHQKEYLSDGEMKKWDGAMHEVYSPIYLKTAEGLVSKRIGSYPLATEKEAQESLNAAVIAYNDGRGEWPTMSVAERIHHVESFTGKMIARKEIVVKLIMWEIGKSHADAIKEFDRTVEYIYATIDALKNLDRDSSGFTIVEGIASQSRRSPLGVVLCMGPFNYPLNETFTTLIPALIMGNTILFKPPKFGTLLHYPLQEAFQEAFPKGVINVIYGRGNIIIPGLMQSGKINVLTLIGSSKVANELKKQHPKVNRLRAVLGLDAKNASIITSKADIPLAVKETLTGALSFNGQRCTALKIVWLHKSIADEFLKQFNQAVSELKFGLPWEEGVSLTPLPEPYKIDYLKECIADAVAHGGQVVNENGGTVKASFFYPAVVYPVNKEMKLYYEEQFGPIVPIVPFEDMEEVIEYLIESNYGQQVSIFSTDSDELAALIDPLVNQVSRVNINSQSQRGPDVFPFTGRKDSAEGTLSVTDAIRSFSIRSLVAFKMNESNKKLINEIVHEEKSNFLSTKFIF</sequence>
<dbReference type="RefSeq" id="WP_108738272.1">
    <property type="nucleotide sequence ID" value="NZ_CP020919.1"/>
</dbReference>
<comment type="similarity">
    <text evidence="1">Belongs to the aldehyde dehydrogenase family.</text>
</comment>
<organism evidence="4 5">
    <name type="scientific">Flavobacterium kingsejongi</name>
    <dbReference type="NCBI Taxonomy" id="1678728"/>
    <lineage>
        <taxon>Bacteria</taxon>
        <taxon>Pseudomonadati</taxon>
        <taxon>Bacteroidota</taxon>
        <taxon>Flavobacteriia</taxon>
        <taxon>Flavobacteriales</taxon>
        <taxon>Flavobacteriaceae</taxon>
        <taxon>Flavobacterium</taxon>
    </lineage>
</organism>
<keyword evidence="5" id="KW-1185">Reference proteome</keyword>